<evidence type="ECO:0000313" key="1">
    <source>
        <dbReference type="EMBL" id="MEM5535000.1"/>
    </source>
</evidence>
<gene>
    <name evidence="1" type="ORF">WNY58_01225</name>
</gene>
<organism evidence="1 2">
    <name type="scientific">Neptuniibacter pectenicola</name>
    <dbReference type="NCBI Taxonomy" id="1806669"/>
    <lineage>
        <taxon>Bacteria</taxon>
        <taxon>Pseudomonadati</taxon>
        <taxon>Pseudomonadota</taxon>
        <taxon>Gammaproteobacteria</taxon>
        <taxon>Oceanospirillales</taxon>
        <taxon>Oceanospirillaceae</taxon>
        <taxon>Neptuniibacter</taxon>
    </lineage>
</organism>
<evidence type="ECO:0000313" key="2">
    <source>
        <dbReference type="Proteomes" id="UP001449225"/>
    </source>
</evidence>
<dbReference type="EMBL" id="JBBMRA010000001">
    <property type="protein sequence ID" value="MEM5535000.1"/>
    <property type="molecule type" value="Genomic_DNA"/>
</dbReference>
<reference evidence="1 2" key="1">
    <citation type="submission" date="2024-03" db="EMBL/GenBank/DDBJ databases">
        <title>Community enrichment and isolation of bacterial strains for fucoidan degradation.</title>
        <authorList>
            <person name="Sichert A."/>
        </authorList>
    </citation>
    <scope>NUCLEOTIDE SEQUENCE [LARGE SCALE GENOMIC DNA]</scope>
    <source>
        <strain evidence="1 2">AS76</strain>
    </source>
</reference>
<dbReference type="RefSeq" id="WP_342853454.1">
    <property type="nucleotide sequence ID" value="NZ_JBBMRA010000001.1"/>
</dbReference>
<protein>
    <submittedName>
        <fullName evidence="1">Uncharacterized protein</fullName>
    </submittedName>
</protein>
<name>A0ABU9TMS2_9GAMM</name>
<keyword evidence="2" id="KW-1185">Reference proteome</keyword>
<accession>A0ABU9TMS2</accession>
<dbReference type="Proteomes" id="UP001449225">
    <property type="component" value="Unassembled WGS sequence"/>
</dbReference>
<comment type="caution">
    <text evidence="1">The sequence shown here is derived from an EMBL/GenBank/DDBJ whole genome shotgun (WGS) entry which is preliminary data.</text>
</comment>
<sequence length="116" mass="12847">MKRTIIIILIAACVGVTWYIANSTEPLSPQIKSAVENELLELDEFPARPVWWHDDSVLAIGVLVEQTNPHHAADKACKVLAAKGISSVSVEVYDVVKIQKEDEWKKLASDACKSVY</sequence>
<proteinExistence type="predicted"/>